<accession>A0A7X4YR54</accession>
<dbReference type="EMBL" id="JAAAMU010000009">
    <property type="protein sequence ID" value="NBC71022.1"/>
    <property type="molecule type" value="Genomic_DNA"/>
</dbReference>
<feature type="chain" id="PRO_5038381859" evidence="1">
    <location>
        <begin position="29"/>
        <end position="527"/>
    </location>
</feature>
<organism evidence="4 5">
    <name type="scientific">Paenibacillus sacheonensis</name>
    <dbReference type="NCBI Taxonomy" id="742054"/>
    <lineage>
        <taxon>Bacteria</taxon>
        <taxon>Bacillati</taxon>
        <taxon>Bacillota</taxon>
        <taxon>Bacilli</taxon>
        <taxon>Bacillales</taxon>
        <taxon>Paenibacillaceae</taxon>
        <taxon>Paenibacillus</taxon>
    </lineage>
</organism>
<reference evidence="4 5" key="1">
    <citation type="submission" date="2020-01" db="EMBL/GenBank/DDBJ databases">
        <title>Paenibacillus soybeanensis sp. nov. isolated from the nodules of soybean (Glycine max(L.) Merr).</title>
        <authorList>
            <person name="Wang H."/>
        </authorList>
    </citation>
    <scope>NUCLEOTIDE SEQUENCE [LARGE SCALE GENOMIC DNA]</scope>
    <source>
        <strain evidence="4 5">DSM 23054</strain>
    </source>
</reference>
<dbReference type="InterPro" id="IPR015943">
    <property type="entry name" value="WD40/YVTN_repeat-like_dom_sf"/>
</dbReference>
<dbReference type="RefSeq" id="WP_161700543.1">
    <property type="nucleotide sequence ID" value="NZ_JAAAMU010000009.1"/>
</dbReference>
<dbReference type="Gene3D" id="2.130.10.10">
    <property type="entry name" value="YVTN repeat-like/Quinoprotein amine dehydrogenase"/>
    <property type="match status" value="1"/>
</dbReference>
<dbReference type="Pfam" id="PF07833">
    <property type="entry name" value="Cu_amine_oxidN1"/>
    <property type="match status" value="1"/>
</dbReference>
<dbReference type="AlphaFoldDB" id="A0A7X4YR54"/>
<dbReference type="InterPro" id="IPR002372">
    <property type="entry name" value="PQQ_rpt_dom"/>
</dbReference>
<evidence type="ECO:0000313" key="5">
    <source>
        <dbReference type="Proteomes" id="UP000558113"/>
    </source>
</evidence>
<comment type="caution">
    <text evidence="4">The sequence shown here is derived from an EMBL/GenBank/DDBJ whole genome shotgun (WGS) entry which is preliminary data.</text>
</comment>
<dbReference type="OrthoDB" id="2613833at2"/>
<feature type="signal peptide" evidence="1">
    <location>
        <begin position="1"/>
        <end position="28"/>
    </location>
</feature>
<keyword evidence="1" id="KW-0732">Signal</keyword>
<sequence length="527" mass="55951">MRSGSVKRSVRQGLLAAACALSVWPVTAGTTSAAADAGTASVAVDWKQSIGPFTPTTPVQGQDGNLYITGVSAPYLDGQADNLTALHADGSRLWTMPLEDALFPPALGGDGTLYAADGRLLAIDGITGQIKWELALPGVRLSGQPVLHDGILYVTDFDGGRLYAVDLEGHKLWDTAIARPSNRLSPIAFDGQGNSYIVSTDLTMDSMEADPNALPSGPPVFHSILHAMNKDGAPLWQLKLDGLEPMNEAPSITPANDIIVGKNLLFVVSQAGKLRWSSPLQMVSNPNDAAVWNGSIYYAYYDSVRVLSLAGREQQSFRAGGNLQGRLWLSLRNGAAYGWLENGALGAWNMTGTQRFMYKPSATGKVAARASVIADKAGVLYTGYAVVQSAGTTEGFVIAFEDKTAAKGTSSVDTAIYIDQDKLALQGKPEQLKGSMFVPMREIFAGLGATLSYDARTKTIQAAKGETRLTYTIGALSAKINGRTVQLGVPGQVIGSRTMVPLRFVSEAFGYAVIWDAPSNAIKIVTR</sequence>
<feature type="domain" description="Pyrrolo-quinoline quinone repeat" evidence="3">
    <location>
        <begin position="46"/>
        <end position="181"/>
    </location>
</feature>
<dbReference type="SMART" id="SM00564">
    <property type="entry name" value="PQQ"/>
    <property type="match status" value="4"/>
</dbReference>
<evidence type="ECO:0000256" key="1">
    <source>
        <dbReference type="SAM" id="SignalP"/>
    </source>
</evidence>
<evidence type="ECO:0000259" key="3">
    <source>
        <dbReference type="Pfam" id="PF13360"/>
    </source>
</evidence>
<dbReference type="InterPro" id="IPR012854">
    <property type="entry name" value="Cu_amine_oxidase-like_N"/>
</dbReference>
<dbReference type="SUPFAM" id="SSF50998">
    <property type="entry name" value="Quinoprotein alcohol dehydrogenase-like"/>
    <property type="match status" value="1"/>
</dbReference>
<dbReference type="PANTHER" id="PTHR34512">
    <property type="entry name" value="CELL SURFACE PROTEIN"/>
    <property type="match status" value="1"/>
</dbReference>
<gene>
    <name evidence="4" type="ORF">GT003_18640</name>
</gene>
<dbReference type="Pfam" id="PF13360">
    <property type="entry name" value="PQQ_2"/>
    <property type="match status" value="1"/>
</dbReference>
<keyword evidence="5" id="KW-1185">Reference proteome</keyword>
<dbReference type="InterPro" id="IPR018391">
    <property type="entry name" value="PQQ_b-propeller_rpt"/>
</dbReference>
<dbReference type="SUPFAM" id="SSF55383">
    <property type="entry name" value="Copper amine oxidase, domain N"/>
    <property type="match status" value="1"/>
</dbReference>
<evidence type="ECO:0000313" key="4">
    <source>
        <dbReference type="EMBL" id="NBC71022.1"/>
    </source>
</evidence>
<name>A0A7X4YR54_9BACL</name>
<feature type="domain" description="Copper amine oxidase-like N-terminal" evidence="2">
    <location>
        <begin position="418"/>
        <end position="524"/>
    </location>
</feature>
<proteinExistence type="predicted"/>
<evidence type="ECO:0000259" key="2">
    <source>
        <dbReference type="Pfam" id="PF07833"/>
    </source>
</evidence>
<dbReference type="Gene3D" id="3.30.457.10">
    <property type="entry name" value="Copper amine oxidase-like, N-terminal domain"/>
    <property type="match status" value="1"/>
</dbReference>
<dbReference type="InterPro" id="IPR036582">
    <property type="entry name" value="Mao_N_sf"/>
</dbReference>
<dbReference type="InterPro" id="IPR011047">
    <property type="entry name" value="Quinoprotein_ADH-like_sf"/>
</dbReference>
<dbReference type="PANTHER" id="PTHR34512:SF30">
    <property type="entry name" value="OUTER MEMBRANE PROTEIN ASSEMBLY FACTOR BAMB"/>
    <property type="match status" value="1"/>
</dbReference>
<dbReference type="Proteomes" id="UP000558113">
    <property type="component" value="Unassembled WGS sequence"/>
</dbReference>
<protein>
    <submittedName>
        <fullName evidence="4">PQQ-binding-like beta-propeller repeat protein</fullName>
    </submittedName>
</protein>